<name>A0A848QJR6_9SPHN</name>
<proteinExistence type="predicted"/>
<protein>
    <recommendedName>
        <fullName evidence="3">Capsule polysaccharide biosynthesis protein</fullName>
    </recommendedName>
</protein>
<keyword evidence="2" id="KW-1185">Reference proteome</keyword>
<gene>
    <name evidence="1" type="ORF">HKD42_02470</name>
</gene>
<accession>A0A848QJR6</accession>
<evidence type="ECO:0000313" key="1">
    <source>
        <dbReference type="EMBL" id="NMW30923.1"/>
    </source>
</evidence>
<reference evidence="1 2" key="1">
    <citation type="submission" date="2020-04" db="EMBL/GenBank/DDBJ databases">
        <authorList>
            <person name="Liu A."/>
        </authorList>
    </citation>
    <scope>NUCLEOTIDE SEQUENCE [LARGE SCALE GENOMIC DNA]</scope>
    <source>
        <strain evidence="1 2">RZ02</strain>
    </source>
</reference>
<evidence type="ECO:0000313" key="2">
    <source>
        <dbReference type="Proteomes" id="UP000561181"/>
    </source>
</evidence>
<dbReference type="AlphaFoldDB" id="A0A848QJR6"/>
<dbReference type="EMBL" id="JABCRE010000002">
    <property type="protein sequence ID" value="NMW30923.1"/>
    <property type="molecule type" value="Genomic_DNA"/>
</dbReference>
<evidence type="ECO:0008006" key="3">
    <source>
        <dbReference type="Google" id="ProtNLM"/>
    </source>
</evidence>
<dbReference type="RefSeq" id="WP_170009993.1">
    <property type="nucleotide sequence ID" value="NZ_JABCRE010000002.1"/>
</dbReference>
<sequence>MIHKAVNVQPVFDEELGGRAPVTESVAKQDRYDLATALAIVREMETSAGRSAVFEEIKNKNTIYRLVDALYTASGRRFFQPLVLFAYMIKCVISLDPFGGVNAQAVSISHFDNEHKTVDRVAALAPEVPLLRLSVERKNLIGRGQLAATLRMLGSAKRVWSFLRLLVRTHSFMPSARIASTLAFYMRFSQLFAERPALKAAIIASNYSPEAVGMAAAAHHHGKRVIYANHAPVPANGPVVPPVLADCGMFYGDMTTKTYQQRSCCTAEIGLIGQPGRARPMEWRDEVKSIGIFLTSGTKVDVLKSLIATIRVDLPAAHIIIRQHPVTLLKTDFSDLALDDANIELTIGNPLDDEIAACDLVICGNSGVAMNVLSGGRPVAYLSSLDGILFDSNGFVASRLVYSMPWWSDDIYDRLKGFYQAPGWEGVMRSYDASYGVDLAVMRQNATEVLMRYLNPQPRKTQPEWVRGTPEMAA</sequence>
<comment type="caution">
    <text evidence="1">The sequence shown here is derived from an EMBL/GenBank/DDBJ whole genome shotgun (WGS) entry which is preliminary data.</text>
</comment>
<organism evidence="1 2">
    <name type="scientific">Pontixanthobacter rizhaonensis</name>
    <dbReference type="NCBI Taxonomy" id="2730337"/>
    <lineage>
        <taxon>Bacteria</taxon>
        <taxon>Pseudomonadati</taxon>
        <taxon>Pseudomonadota</taxon>
        <taxon>Alphaproteobacteria</taxon>
        <taxon>Sphingomonadales</taxon>
        <taxon>Erythrobacteraceae</taxon>
        <taxon>Pontixanthobacter</taxon>
    </lineage>
</organism>
<dbReference type="Proteomes" id="UP000561181">
    <property type="component" value="Unassembled WGS sequence"/>
</dbReference>